<evidence type="ECO:0000256" key="2">
    <source>
        <dbReference type="ARBA" id="ARBA00022692"/>
    </source>
</evidence>
<dbReference type="EMBL" id="CP043450">
    <property type="protein sequence ID" value="QEM12127.1"/>
    <property type="molecule type" value="Genomic_DNA"/>
</dbReference>
<feature type="domain" description="Methylamine utilisation protein MauE" evidence="6">
    <location>
        <begin position="2"/>
        <end position="86"/>
    </location>
</feature>
<dbReference type="PANTHER" id="PTHR36974:SF1">
    <property type="entry name" value="DOXX FAMILY MEMBRANE PROTEIN"/>
    <property type="match status" value="1"/>
</dbReference>
<evidence type="ECO:0000259" key="6">
    <source>
        <dbReference type="Pfam" id="PF07291"/>
    </source>
</evidence>
<feature type="transmembrane region" description="Helical" evidence="5">
    <location>
        <begin position="43"/>
        <end position="60"/>
    </location>
</feature>
<dbReference type="Pfam" id="PF07291">
    <property type="entry name" value="MauE"/>
    <property type="match status" value="1"/>
</dbReference>
<evidence type="ECO:0000256" key="5">
    <source>
        <dbReference type="SAM" id="Phobius"/>
    </source>
</evidence>
<evidence type="ECO:0000256" key="4">
    <source>
        <dbReference type="ARBA" id="ARBA00023136"/>
    </source>
</evidence>
<dbReference type="PANTHER" id="PTHR36974">
    <property type="entry name" value="MEMBRANE PROTEIN-RELATED"/>
    <property type="match status" value="1"/>
</dbReference>
<dbReference type="RefSeq" id="WP_112572972.1">
    <property type="nucleotide sequence ID" value="NZ_CP043450.1"/>
</dbReference>
<feature type="transmembrane region" description="Helical" evidence="5">
    <location>
        <begin position="67"/>
        <end position="87"/>
    </location>
</feature>
<dbReference type="InterPro" id="IPR009908">
    <property type="entry name" value="Methylamine_util_MauE"/>
</dbReference>
<keyword evidence="4 5" id="KW-0472">Membrane</keyword>
<feature type="transmembrane region" description="Helical" evidence="5">
    <location>
        <begin position="99"/>
        <end position="119"/>
    </location>
</feature>
<name>A0A5C1I1L8_9SPHI</name>
<reference evidence="7" key="1">
    <citation type="submission" date="2019-08" db="EMBL/GenBank/DDBJ databases">
        <title>Comparative genome analysis confer to the adaptation heavy metal polluted environment.</title>
        <authorList>
            <person name="Li Y."/>
        </authorList>
    </citation>
    <scope>NUCLEOTIDE SEQUENCE [LARGE SCALE GENOMIC DNA]</scope>
    <source>
        <strain evidence="7">P1</strain>
    </source>
</reference>
<organism evidence="7 8">
    <name type="scientific">Mucilaginibacter rubeus</name>
    <dbReference type="NCBI Taxonomy" id="2027860"/>
    <lineage>
        <taxon>Bacteria</taxon>
        <taxon>Pseudomonadati</taxon>
        <taxon>Bacteroidota</taxon>
        <taxon>Sphingobacteriia</taxon>
        <taxon>Sphingobacteriales</taxon>
        <taxon>Sphingobacteriaceae</taxon>
        <taxon>Mucilaginibacter</taxon>
    </lineage>
</organism>
<evidence type="ECO:0000256" key="1">
    <source>
        <dbReference type="ARBA" id="ARBA00004141"/>
    </source>
</evidence>
<comment type="subcellular location">
    <subcellularLocation>
        <location evidence="1">Membrane</location>
        <topology evidence="1">Multi-pass membrane protein</topology>
    </subcellularLocation>
</comment>
<gene>
    <name evidence="7" type="ORF">DEO27_019540</name>
</gene>
<proteinExistence type="predicted"/>
<accession>A0A5C1I1L8</accession>
<keyword evidence="2 5" id="KW-0812">Transmembrane</keyword>
<dbReference type="AlphaFoldDB" id="A0A5C1I1L8"/>
<sequence>MNKFKKISLIILIAFYVLAGLNHFRDPGFYYAVMPHNLLYPKALNMVAGVVEITLGLLLISTKTRYWAGWGIVLMLIAFLSVHIGMIFDAPFKVEGMTITPFFAWLRLAAQFVLIYWVWWHTSDREKLL</sequence>
<dbReference type="KEGG" id="mrub:DEO27_019540"/>
<dbReference type="GO" id="GO:0016020">
    <property type="term" value="C:membrane"/>
    <property type="evidence" value="ECO:0007669"/>
    <property type="project" value="UniProtKB-SubCell"/>
</dbReference>
<dbReference type="OrthoDB" id="327939at2"/>
<evidence type="ECO:0000256" key="3">
    <source>
        <dbReference type="ARBA" id="ARBA00022989"/>
    </source>
</evidence>
<keyword evidence="3 5" id="KW-1133">Transmembrane helix</keyword>
<keyword evidence="8" id="KW-1185">Reference proteome</keyword>
<protein>
    <submittedName>
        <fullName evidence="7">DoxX family membrane protein</fullName>
    </submittedName>
</protein>
<evidence type="ECO:0000313" key="8">
    <source>
        <dbReference type="Proteomes" id="UP000251402"/>
    </source>
</evidence>
<evidence type="ECO:0000313" key="7">
    <source>
        <dbReference type="EMBL" id="QEM12127.1"/>
    </source>
</evidence>
<dbReference type="GO" id="GO:0030416">
    <property type="term" value="P:methylamine metabolic process"/>
    <property type="evidence" value="ECO:0007669"/>
    <property type="project" value="InterPro"/>
</dbReference>
<dbReference type="Proteomes" id="UP000251402">
    <property type="component" value="Chromosome"/>
</dbReference>